<keyword evidence="8" id="KW-1185">Reference proteome</keyword>
<proteinExistence type="inferred from homology"/>
<reference evidence="7 8" key="1">
    <citation type="submission" date="2019-05" db="EMBL/GenBank/DDBJ databases">
        <title>Thiomicrorhabdus sediminis sp. nov, a novel sulfur-oxidizing bacterium isolated from coastal sediment.</title>
        <authorList>
            <person name="Liu X."/>
        </authorList>
    </citation>
    <scope>NUCLEOTIDE SEQUENCE [LARGE SCALE GENOMIC DNA]</scope>
    <source>
        <strain evidence="7 8">G1</strain>
    </source>
</reference>
<dbReference type="InterPro" id="IPR027278">
    <property type="entry name" value="ACCD_DCysDesulf"/>
</dbReference>
<sequence>MNLAKTTIKTPLVPIEFLLPENPAESIACQIFIKREDLNHSEISGNKWHKLKHNLIRAKQLNCNQLLTFGGAFSNHIAATAAAGKEMAMPSIGIIRGDELANAPQKWSPTLLAAHKNGMRFEFVSRQTYRRREQPDYQQSLLAKYPNSYLIPEGGSNELALLGFKELMTDINQQCPDWTHLYCAVGTGATLAGIIRYANAGLDKPRARQIFGIAVLKQATYLLAPIHHWLSCSLPNMDKTSEQNDELVHWQLLTQYHGGGYGKQSDVDAQQQLAFEKQHNIPLDPVYTAKVIKAVQQEFAQNRIPPKSKVIILHSGGLQGRNPDINLKL</sequence>
<gene>
    <name evidence="7" type="ORF">FE785_06780</name>
</gene>
<feature type="domain" description="Tryptophan synthase beta chain-like PALP" evidence="6">
    <location>
        <begin position="8"/>
        <end position="316"/>
    </location>
</feature>
<feature type="active site" description="Nucleophile" evidence="4">
    <location>
        <position position="74"/>
    </location>
</feature>
<evidence type="ECO:0000256" key="5">
    <source>
        <dbReference type="PIRSR" id="PIRSR006278-2"/>
    </source>
</evidence>
<feature type="modified residue" description="N6-(pyridoxal phosphate)lysine" evidence="5">
    <location>
        <position position="47"/>
    </location>
</feature>
<evidence type="ECO:0000313" key="7">
    <source>
        <dbReference type="EMBL" id="QCU90355.1"/>
    </source>
</evidence>
<comment type="similarity">
    <text evidence="2">Belongs to the ACC deaminase/D-cysteine desulfhydrase family.</text>
</comment>
<evidence type="ECO:0000259" key="6">
    <source>
        <dbReference type="Pfam" id="PF00291"/>
    </source>
</evidence>
<evidence type="ECO:0000256" key="3">
    <source>
        <dbReference type="ARBA" id="ARBA00022898"/>
    </source>
</evidence>
<name>A0A4P9K5S5_9GAMM</name>
<keyword evidence="3 5" id="KW-0663">Pyridoxal phosphate</keyword>
<dbReference type="PANTHER" id="PTHR43780">
    <property type="entry name" value="1-AMINOCYCLOPROPANE-1-CARBOXYLATE DEAMINASE-RELATED"/>
    <property type="match status" value="1"/>
</dbReference>
<dbReference type="PIRSF" id="PIRSF006278">
    <property type="entry name" value="ACCD_DCysDesulf"/>
    <property type="match status" value="1"/>
</dbReference>
<evidence type="ECO:0000256" key="2">
    <source>
        <dbReference type="ARBA" id="ARBA00008639"/>
    </source>
</evidence>
<dbReference type="AlphaFoldDB" id="A0A4P9K5S5"/>
<evidence type="ECO:0000256" key="4">
    <source>
        <dbReference type="PIRSR" id="PIRSR006278-1"/>
    </source>
</evidence>
<evidence type="ECO:0000313" key="8">
    <source>
        <dbReference type="Proteomes" id="UP000304864"/>
    </source>
</evidence>
<accession>A0A4P9K5S5</accession>
<evidence type="ECO:0000256" key="1">
    <source>
        <dbReference type="ARBA" id="ARBA00001933"/>
    </source>
</evidence>
<dbReference type="PANTHER" id="PTHR43780:SF2">
    <property type="entry name" value="1-AMINOCYCLOPROPANE-1-CARBOXYLATE DEAMINASE-RELATED"/>
    <property type="match status" value="1"/>
</dbReference>
<dbReference type="Gene3D" id="3.40.50.1100">
    <property type="match status" value="2"/>
</dbReference>
<dbReference type="InterPro" id="IPR001926">
    <property type="entry name" value="TrpB-like_PALP"/>
</dbReference>
<dbReference type="OrthoDB" id="9801249at2"/>
<dbReference type="InterPro" id="IPR036052">
    <property type="entry name" value="TrpB-like_PALP_sf"/>
</dbReference>
<organism evidence="7 8">
    <name type="scientific">Thiomicrorhabdus sediminis</name>
    <dbReference type="NCBI Taxonomy" id="2580412"/>
    <lineage>
        <taxon>Bacteria</taxon>
        <taxon>Pseudomonadati</taxon>
        <taxon>Pseudomonadota</taxon>
        <taxon>Gammaproteobacteria</taxon>
        <taxon>Thiotrichales</taxon>
        <taxon>Piscirickettsiaceae</taxon>
        <taxon>Thiomicrorhabdus</taxon>
    </lineage>
</organism>
<dbReference type="KEGG" id="thig:FE785_06780"/>
<dbReference type="Pfam" id="PF00291">
    <property type="entry name" value="PALP"/>
    <property type="match status" value="1"/>
</dbReference>
<dbReference type="RefSeq" id="WP_138565030.1">
    <property type="nucleotide sequence ID" value="NZ_CP040602.1"/>
</dbReference>
<dbReference type="SUPFAM" id="SSF53686">
    <property type="entry name" value="Tryptophan synthase beta subunit-like PLP-dependent enzymes"/>
    <property type="match status" value="1"/>
</dbReference>
<dbReference type="Proteomes" id="UP000304864">
    <property type="component" value="Chromosome"/>
</dbReference>
<comment type="cofactor">
    <cofactor evidence="1">
        <name>pyridoxal 5'-phosphate</name>
        <dbReference type="ChEBI" id="CHEBI:597326"/>
    </cofactor>
</comment>
<dbReference type="EMBL" id="CP040602">
    <property type="protein sequence ID" value="QCU90355.1"/>
    <property type="molecule type" value="Genomic_DNA"/>
</dbReference>
<protein>
    <submittedName>
        <fullName evidence="7">Pyridoxal-phosphate dependent enzyme</fullName>
    </submittedName>
</protein>
<dbReference type="GO" id="GO:0019148">
    <property type="term" value="F:D-cysteine desulfhydrase activity"/>
    <property type="evidence" value="ECO:0007669"/>
    <property type="project" value="TreeGrafter"/>
</dbReference>